<reference evidence="2 3" key="1">
    <citation type="submission" date="2017-06" db="EMBL/GenBank/DDBJ databases">
        <title>Draft genome of Pseudomonas nitroreducens DF05.</title>
        <authorList>
            <person name="Iyer R."/>
        </authorList>
    </citation>
    <scope>NUCLEOTIDE SEQUENCE [LARGE SCALE GENOMIC DNA]</scope>
    <source>
        <strain evidence="2 3">DF05</strain>
    </source>
</reference>
<feature type="signal peptide" evidence="1">
    <location>
        <begin position="1"/>
        <end position="19"/>
    </location>
</feature>
<evidence type="ECO:0000256" key="1">
    <source>
        <dbReference type="SAM" id="SignalP"/>
    </source>
</evidence>
<evidence type="ECO:0008006" key="4">
    <source>
        <dbReference type="Google" id="ProtNLM"/>
    </source>
</evidence>
<keyword evidence="1" id="KW-0732">Signal</keyword>
<evidence type="ECO:0000313" key="2">
    <source>
        <dbReference type="EMBL" id="OWP52042.1"/>
    </source>
</evidence>
<gene>
    <name evidence="2" type="ORF">CEG18_07245</name>
</gene>
<dbReference type="AlphaFoldDB" id="A0A246FCK4"/>
<accession>A0A246FCK4</accession>
<proteinExistence type="predicted"/>
<organism evidence="2 3">
    <name type="scientific">Pseudomonas nitroreducens</name>
    <dbReference type="NCBI Taxonomy" id="46680"/>
    <lineage>
        <taxon>Bacteria</taxon>
        <taxon>Pseudomonadati</taxon>
        <taxon>Pseudomonadota</taxon>
        <taxon>Gammaproteobacteria</taxon>
        <taxon>Pseudomonadales</taxon>
        <taxon>Pseudomonadaceae</taxon>
        <taxon>Pseudomonas</taxon>
    </lineage>
</organism>
<comment type="caution">
    <text evidence="2">The sequence shown here is derived from an EMBL/GenBank/DDBJ whole genome shotgun (WGS) entry which is preliminary data.</text>
</comment>
<dbReference type="RefSeq" id="WP_088416886.1">
    <property type="nucleotide sequence ID" value="NZ_NJBA01000002.1"/>
</dbReference>
<feature type="chain" id="PRO_5012286598" description="Lipoprotein" evidence="1">
    <location>
        <begin position="20"/>
        <end position="105"/>
    </location>
</feature>
<sequence>MKKYLAVALLLAAIAGCGSEPPVTVELGRNSVWGGPQIRITAREDSVTINKVQINRGNCPVNVQERLPYKLAFGELLKADAPSCQKVVEVSLSTSEGDYNFSFDS</sequence>
<name>A0A246FCK4_PSENT</name>
<dbReference type="Proteomes" id="UP000198145">
    <property type="component" value="Unassembled WGS sequence"/>
</dbReference>
<evidence type="ECO:0000313" key="3">
    <source>
        <dbReference type="Proteomes" id="UP000198145"/>
    </source>
</evidence>
<dbReference type="PROSITE" id="PS51257">
    <property type="entry name" value="PROKAR_LIPOPROTEIN"/>
    <property type="match status" value="1"/>
</dbReference>
<protein>
    <recommendedName>
        <fullName evidence="4">Lipoprotein</fullName>
    </recommendedName>
</protein>
<dbReference type="EMBL" id="NJBA01000002">
    <property type="protein sequence ID" value="OWP52042.1"/>
    <property type="molecule type" value="Genomic_DNA"/>
</dbReference>